<dbReference type="OrthoDB" id="9794076at2"/>
<dbReference type="STRING" id="28034.BFX07_01495"/>
<dbReference type="CDD" id="cd17475">
    <property type="entry name" value="MFS_MT3072_like"/>
    <property type="match status" value="1"/>
</dbReference>
<evidence type="ECO:0000256" key="2">
    <source>
        <dbReference type="ARBA" id="ARBA00022448"/>
    </source>
</evidence>
<feature type="transmembrane region" description="Helical" evidence="6">
    <location>
        <begin position="20"/>
        <end position="47"/>
    </location>
</feature>
<feature type="transmembrane region" description="Helical" evidence="6">
    <location>
        <begin position="280"/>
        <end position="300"/>
    </location>
</feature>
<accession>A0A1W1WF24</accession>
<dbReference type="Proteomes" id="UP000192660">
    <property type="component" value="Unassembled WGS sequence"/>
</dbReference>
<dbReference type="EMBL" id="FWWY01000001">
    <property type="protein sequence ID" value="SMC04313.1"/>
    <property type="molecule type" value="Genomic_DNA"/>
</dbReference>
<feature type="transmembrane region" description="Helical" evidence="6">
    <location>
        <begin position="306"/>
        <end position="328"/>
    </location>
</feature>
<organism evidence="8 9">
    <name type="scientific">Sulfobacillus thermosulfidooxidans (strain DSM 9293 / VKM B-1269 / AT-1)</name>
    <dbReference type="NCBI Taxonomy" id="929705"/>
    <lineage>
        <taxon>Bacteria</taxon>
        <taxon>Bacillati</taxon>
        <taxon>Bacillota</taxon>
        <taxon>Clostridia</taxon>
        <taxon>Eubacteriales</taxon>
        <taxon>Clostridiales Family XVII. Incertae Sedis</taxon>
        <taxon>Sulfobacillus</taxon>
    </lineage>
</organism>
<dbReference type="PANTHER" id="PTHR23527">
    <property type="entry name" value="BLL3282 PROTEIN"/>
    <property type="match status" value="1"/>
</dbReference>
<evidence type="ECO:0000256" key="3">
    <source>
        <dbReference type="ARBA" id="ARBA00022692"/>
    </source>
</evidence>
<sequence>MEKPLEDAQRFLGKVDPKWYLLWATLSQTGMTFVQQGVIVLGFFLAAKYALDFQQIGLITSAMSLGVMTSMVFMGILADKWGPKRLLFRATWIMALLAFGLRWVQGFVMVLVCFFLLGLSLSAVPMSGSKAIFTAFQGRDRGMPMGIRQTGVPFGAALAAVILPVMVIHFGLSAVYLLFMAELVLFNGIFSALIPDIKPAVRKTGKESTSFRPLKWPAAVSFLMVAGQYFLVTFTLEYLHDDRHLTLGQAGWVLAMAQIGGGLGRILFGRMSDRLQGNRPRVISFTGLLASAMIAVILLLPAHVPYGVIMGVWFLTGMGTIGWNALSLTWAAESVPSQQAGFAMGLVGTIIFLGSAIFPPLLGSLIDWTKHFTAAWATLMAILLLASALARHAGRQNGTRSRVSNIS</sequence>
<dbReference type="Pfam" id="PF07690">
    <property type="entry name" value="MFS_1"/>
    <property type="match status" value="2"/>
</dbReference>
<evidence type="ECO:0000256" key="4">
    <source>
        <dbReference type="ARBA" id="ARBA00022989"/>
    </source>
</evidence>
<proteinExistence type="predicted"/>
<feature type="transmembrane region" description="Helical" evidence="6">
    <location>
        <begin position="250"/>
        <end position="268"/>
    </location>
</feature>
<dbReference type="InterPro" id="IPR036259">
    <property type="entry name" value="MFS_trans_sf"/>
</dbReference>
<keyword evidence="2" id="KW-0813">Transport</keyword>
<reference evidence="9" key="1">
    <citation type="submission" date="2017-04" db="EMBL/GenBank/DDBJ databases">
        <authorList>
            <person name="Varghese N."/>
            <person name="Submissions S."/>
        </authorList>
    </citation>
    <scope>NUCLEOTIDE SEQUENCE [LARGE SCALE GENOMIC DNA]</scope>
    <source>
        <strain evidence="9">DSM 9293</strain>
    </source>
</reference>
<feature type="transmembrane region" description="Helical" evidence="6">
    <location>
        <begin position="53"/>
        <end position="74"/>
    </location>
</feature>
<dbReference type="SUPFAM" id="SSF103473">
    <property type="entry name" value="MFS general substrate transporter"/>
    <property type="match status" value="1"/>
</dbReference>
<feature type="transmembrane region" description="Helical" evidence="6">
    <location>
        <begin position="340"/>
        <end position="362"/>
    </location>
</feature>
<dbReference type="Gene3D" id="1.20.1250.20">
    <property type="entry name" value="MFS general substrate transporter like domains"/>
    <property type="match status" value="2"/>
</dbReference>
<evidence type="ECO:0000256" key="1">
    <source>
        <dbReference type="ARBA" id="ARBA00004651"/>
    </source>
</evidence>
<evidence type="ECO:0000313" key="9">
    <source>
        <dbReference type="Proteomes" id="UP000192660"/>
    </source>
</evidence>
<dbReference type="GO" id="GO:0022857">
    <property type="term" value="F:transmembrane transporter activity"/>
    <property type="evidence" value="ECO:0007669"/>
    <property type="project" value="InterPro"/>
</dbReference>
<dbReference type="PROSITE" id="PS50850">
    <property type="entry name" value="MFS"/>
    <property type="match status" value="1"/>
</dbReference>
<name>A0A1W1WF24_SULTA</name>
<evidence type="ECO:0000259" key="7">
    <source>
        <dbReference type="PROSITE" id="PS50850"/>
    </source>
</evidence>
<dbReference type="InterPro" id="IPR011701">
    <property type="entry name" value="MFS"/>
</dbReference>
<feature type="transmembrane region" description="Helical" evidence="6">
    <location>
        <begin position="374"/>
        <end position="394"/>
    </location>
</feature>
<feature type="domain" description="Major facilitator superfamily (MFS) profile" evidence="7">
    <location>
        <begin position="1"/>
        <end position="398"/>
    </location>
</feature>
<evidence type="ECO:0000313" key="8">
    <source>
        <dbReference type="EMBL" id="SMC04313.1"/>
    </source>
</evidence>
<dbReference type="InterPro" id="IPR052952">
    <property type="entry name" value="MFS-Transporter"/>
</dbReference>
<comment type="subcellular location">
    <subcellularLocation>
        <location evidence="1">Cell membrane</location>
        <topology evidence="1">Multi-pass membrane protein</topology>
    </subcellularLocation>
</comment>
<evidence type="ECO:0000256" key="5">
    <source>
        <dbReference type="ARBA" id="ARBA00023136"/>
    </source>
</evidence>
<keyword evidence="3 6" id="KW-0812">Transmembrane</keyword>
<feature type="transmembrane region" description="Helical" evidence="6">
    <location>
        <begin position="150"/>
        <end position="170"/>
    </location>
</feature>
<feature type="transmembrane region" description="Helical" evidence="6">
    <location>
        <begin position="176"/>
        <end position="195"/>
    </location>
</feature>
<dbReference type="GO" id="GO:0005886">
    <property type="term" value="C:plasma membrane"/>
    <property type="evidence" value="ECO:0007669"/>
    <property type="project" value="UniProtKB-SubCell"/>
</dbReference>
<keyword evidence="5 6" id="KW-0472">Membrane</keyword>
<dbReference type="InterPro" id="IPR020846">
    <property type="entry name" value="MFS_dom"/>
</dbReference>
<gene>
    <name evidence="8" type="ORF">SAMN00768000_1579</name>
</gene>
<dbReference type="AlphaFoldDB" id="A0A1W1WF24"/>
<evidence type="ECO:0000256" key="6">
    <source>
        <dbReference type="SAM" id="Phobius"/>
    </source>
</evidence>
<keyword evidence="4 6" id="KW-1133">Transmembrane helix</keyword>
<feature type="transmembrane region" description="Helical" evidence="6">
    <location>
        <begin position="109"/>
        <end position="129"/>
    </location>
</feature>
<keyword evidence="9" id="KW-1185">Reference proteome</keyword>
<dbReference type="PANTHER" id="PTHR23527:SF1">
    <property type="entry name" value="BLL3282 PROTEIN"/>
    <property type="match status" value="1"/>
</dbReference>
<dbReference type="RefSeq" id="WP_020375594.1">
    <property type="nucleotide sequence ID" value="NZ_FWWY01000001.1"/>
</dbReference>
<feature type="transmembrane region" description="Helical" evidence="6">
    <location>
        <begin position="216"/>
        <end position="238"/>
    </location>
</feature>
<protein>
    <submittedName>
        <fullName evidence="8">Sugar phosphate permease</fullName>
    </submittedName>
</protein>